<dbReference type="RefSeq" id="WP_145251073.1">
    <property type="nucleotide sequence ID" value="NZ_CP036278.1"/>
</dbReference>
<dbReference type="EC" id="3.1.1.45" evidence="3"/>
<organism evidence="3 4">
    <name type="scientific">Aeoliella mucimassa</name>
    <dbReference type="NCBI Taxonomy" id="2527972"/>
    <lineage>
        <taxon>Bacteria</taxon>
        <taxon>Pseudomonadati</taxon>
        <taxon>Planctomycetota</taxon>
        <taxon>Planctomycetia</taxon>
        <taxon>Pirellulales</taxon>
        <taxon>Lacipirellulaceae</taxon>
        <taxon>Aeoliella</taxon>
    </lineage>
</organism>
<protein>
    <submittedName>
        <fullName evidence="3">Carboxymethylenebutenolidase</fullName>
        <ecNumber evidence="3">3.1.1.45</ecNumber>
    </submittedName>
</protein>
<dbReference type="SUPFAM" id="SSF53474">
    <property type="entry name" value="alpha/beta-Hydrolases"/>
    <property type="match status" value="1"/>
</dbReference>
<feature type="domain" description="YqhI" evidence="2">
    <location>
        <begin position="1"/>
        <end position="35"/>
    </location>
</feature>
<accession>A0A518AVG2</accession>
<sequence length="295" mass="32784">MPRKSAADFDQDVLNLYDDYAHGRLTRRDYIARLSAFAVGGLTVEALLESLSPNYAWAEQIAPDDKRITTERVTYESPDGGKEISGLLAYPSDGKEFPAVLVVHENRGLNPYIEDVARRLAVEGYLAFAPDALTPLGGYPGNDDEGRKLQSQRDGEEMLQDFMAAAKWLDANEKSTGKVGVVGFCYGGGVVYQLSVRIPDVIDAGVPFYGRQPDSDDIAKIKAPLLIHNAENDRRILAGAADFEKEMKSQDKTFTSFVYPKVNHGFHNDTTPRYDEAAAKLAWKRTVEFFNKHLK</sequence>
<name>A0A518AVG2_9BACT</name>
<reference evidence="3 4" key="1">
    <citation type="submission" date="2019-02" db="EMBL/GenBank/DDBJ databases">
        <title>Deep-cultivation of Planctomycetes and their phenomic and genomic characterization uncovers novel biology.</title>
        <authorList>
            <person name="Wiegand S."/>
            <person name="Jogler M."/>
            <person name="Boedeker C."/>
            <person name="Pinto D."/>
            <person name="Vollmers J."/>
            <person name="Rivas-Marin E."/>
            <person name="Kohn T."/>
            <person name="Peeters S.H."/>
            <person name="Heuer A."/>
            <person name="Rast P."/>
            <person name="Oberbeckmann S."/>
            <person name="Bunk B."/>
            <person name="Jeske O."/>
            <person name="Meyerdierks A."/>
            <person name="Storesund J.E."/>
            <person name="Kallscheuer N."/>
            <person name="Luecker S."/>
            <person name="Lage O.M."/>
            <person name="Pohl T."/>
            <person name="Merkel B.J."/>
            <person name="Hornburger P."/>
            <person name="Mueller R.-W."/>
            <person name="Bruemmer F."/>
            <person name="Labrenz M."/>
            <person name="Spormann A.M."/>
            <person name="Op den Camp H."/>
            <person name="Overmann J."/>
            <person name="Amann R."/>
            <person name="Jetten M.S.M."/>
            <person name="Mascher T."/>
            <person name="Medema M.H."/>
            <person name="Devos D.P."/>
            <person name="Kaster A.-K."/>
            <person name="Ovreas L."/>
            <person name="Rohde M."/>
            <person name="Galperin M.Y."/>
            <person name="Jogler C."/>
        </authorList>
    </citation>
    <scope>NUCLEOTIDE SEQUENCE [LARGE SCALE GENOMIC DNA]</scope>
    <source>
        <strain evidence="3 4">Pan181</strain>
    </source>
</reference>
<dbReference type="OrthoDB" id="9771666at2"/>
<dbReference type="Proteomes" id="UP000315750">
    <property type="component" value="Chromosome"/>
</dbReference>
<dbReference type="AlphaFoldDB" id="A0A518AVG2"/>
<feature type="domain" description="Dienelactone hydrolase" evidence="1">
    <location>
        <begin position="85"/>
        <end position="293"/>
    </location>
</feature>
<dbReference type="InterPro" id="IPR002925">
    <property type="entry name" value="Dienelactn_hydro"/>
</dbReference>
<dbReference type="KEGG" id="amuc:Pan181_49540"/>
<dbReference type="InterPro" id="IPR029058">
    <property type="entry name" value="AB_hydrolase_fold"/>
</dbReference>
<dbReference type="EMBL" id="CP036278">
    <property type="protein sequence ID" value="QDU58714.1"/>
    <property type="molecule type" value="Genomic_DNA"/>
</dbReference>
<keyword evidence="4" id="KW-1185">Reference proteome</keyword>
<dbReference type="InterPro" id="IPR057802">
    <property type="entry name" value="YqhI_dom"/>
</dbReference>
<evidence type="ECO:0000259" key="1">
    <source>
        <dbReference type="Pfam" id="PF01738"/>
    </source>
</evidence>
<dbReference type="PANTHER" id="PTHR46623:SF6">
    <property type="entry name" value="ALPHA_BETA-HYDROLASES SUPERFAMILY PROTEIN"/>
    <property type="match status" value="1"/>
</dbReference>
<dbReference type="GO" id="GO:0008806">
    <property type="term" value="F:carboxymethylenebutenolidase activity"/>
    <property type="evidence" value="ECO:0007669"/>
    <property type="project" value="UniProtKB-EC"/>
</dbReference>
<dbReference type="Gene3D" id="3.40.50.1820">
    <property type="entry name" value="alpha/beta hydrolase"/>
    <property type="match status" value="1"/>
</dbReference>
<keyword evidence="3" id="KW-0378">Hydrolase</keyword>
<gene>
    <name evidence="3" type="primary">clcD</name>
    <name evidence="3" type="ORF">Pan181_49540</name>
</gene>
<proteinExistence type="predicted"/>
<evidence type="ECO:0000313" key="3">
    <source>
        <dbReference type="EMBL" id="QDU58714.1"/>
    </source>
</evidence>
<dbReference type="Pfam" id="PF23678">
    <property type="entry name" value="YqhI"/>
    <property type="match status" value="1"/>
</dbReference>
<evidence type="ECO:0000259" key="2">
    <source>
        <dbReference type="Pfam" id="PF23678"/>
    </source>
</evidence>
<dbReference type="PANTHER" id="PTHR46623">
    <property type="entry name" value="CARBOXYMETHYLENEBUTENOLIDASE-RELATED"/>
    <property type="match status" value="1"/>
</dbReference>
<dbReference type="Pfam" id="PF01738">
    <property type="entry name" value="DLH"/>
    <property type="match status" value="1"/>
</dbReference>
<dbReference type="InterPro" id="IPR051049">
    <property type="entry name" value="Dienelactone_hydrolase-like"/>
</dbReference>
<evidence type="ECO:0000313" key="4">
    <source>
        <dbReference type="Proteomes" id="UP000315750"/>
    </source>
</evidence>